<dbReference type="KEGG" id="hbe:BEI_1753"/>
<dbReference type="InterPro" id="IPR001647">
    <property type="entry name" value="HTH_TetR"/>
</dbReference>
<feature type="compositionally biased region" description="Basic and acidic residues" evidence="5">
    <location>
        <begin position="17"/>
        <end position="32"/>
    </location>
</feature>
<feature type="region of interest" description="Disordered" evidence="5">
    <location>
        <begin position="1"/>
        <end position="32"/>
    </location>
</feature>
<dbReference type="OrthoDB" id="5293556at2"/>
<gene>
    <name evidence="7" type="ORF">BEI_1753</name>
</gene>
<proteinExistence type="predicted"/>
<dbReference type="RefSeq" id="WP_097789143.1">
    <property type="nucleotide sequence ID" value="NZ_CP021435.1"/>
</dbReference>
<keyword evidence="3" id="KW-0804">Transcription</keyword>
<keyword evidence="8" id="KW-1185">Reference proteome</keyword>
<dbReference type="Pfam" id="PF00440">
    <property type="entry name" value="TetR_N"/>
    <property type="match status" value="1"/>
</dbReference>
<keyword evidence="1" id="KW-0805">Transcription regulation</keyword>
<evidence type="ECO:0000256" key="2">
    <source>
        <dbReference type="ARBA" id="ARBA00023125"/>
    </source>
</evidence>
<dbReference type="GO" id="GO:0000976">
    <property type="term" value="F:transcription cis-regulatory region binding"/>
    <property type="evidence" value="ECO:0007669"/>
    <property type="project" value="TreeGrafter"/>
</dbReference>
<dbReference type="GO" id="GO:0003700">
    <property type="term" value="F:DNA-binding transcription factor activity"/>
    <property type="evidence" value="ECO:0007669"/>
    <property type="project" value="TreeGrafter"/>
</dbReference>
<keyword evidence="2 4" id="KW-0238">DNA-binding</keyword>
<name>A0A291P787_9GAMM</name>
<protein>
    <submittedName>
        <fullName evidence="7">Transcriptional regulator, AcrR family</fullName>
    </submittedName>
</protein>
<dbReference type="EMBL" id="CP021435">
    <property type="protein sequence ID" value="ATJ82740.1"/>
    <property type="molecule type" value="Genomic_DNA"/>
</dbReference>
<dbReference type="PRINTS" id="PR00455">
    <property type="entry name" value="HTHTETR"/>
</dbReference>
<evidence type="ECO:0000313" key="8">
    <source>
        <dbReference type="Proteomes" id="UP000219993"/>
    </source>
</evidence>
<dbReference type="Gene3D" id="1.10.357.10">
    <property type="entry name" value="Tetracycline Repressor, domain 2"/>
    <property type="match status" value="1"/>
</dbReference>
<dbReference type="PROSITE" id="PS50977">
    <property type="entry name" value="HTH_TETR_2"/>
    <property type="match status" value="1"/>
</dbReference>
<dbReference type="SUPFAM" id="SSF46689">
    <property type="entry name" value="Homeodomain-like"/>
    <property type="match status" value="1"/>
</dbReference>
<evidence type="ECO:0000259" key="6">
    <source>
        <dbReference type="PROSITE" id="PS50977"/>
    </source>
</evidence>
<evidence type="ECO:0000256" key="3">
    <source>
        <dbReference type="ARBA" id="ARBA00023163"/>
    </source>
</evidence>
<dbReference type="PANTHER" id="PTHR30055">
    <property type="entry name" value="HTH-TYPE TRANSCRIPTIONAL REGULATOR RUTR"/>
    <property type="match status" value="1"/>
</dbReference>
<accession>A0A291P787</accession>
<dbReference type="InterPro" id="IPR009057">
    <property type="entry name" value="Homeodomain-like_sf"/>
</dbReference>
<dbReference type="PANTHER" id="PTHR30055:SF234">
    <property type="entry name" value="HTH-TYPE TRANSCRIPTIONAL REGULATOR BETI"/>
    <property type="match status" value="1"/>
</dbReference>
<feature type="DNA-binding region" description="H-T-H motif" evidence="4">
    <location>
        <begin position="56"/>
        <end position="75"/>
    </location>
</feature>
<organism evidence="7 8">
    <name type="scientific">Halomonas beimenensis</name>
    <dbReference type="NCBI Taxonomy" id="475662"/>
    <lineage>
        <taxon>Bacteria</taxon>
        <taxon>Pseudomonadati</taxon>
        <taxon>Pseudomonadota</taxon>
        <taxon>Gammaproteobacteria</taxon>
        <taxon>Oceanospirillales</taxon>
        <taxon>Halomonadaceae</taxon>
        <taxon>Halomonas</taxon>
    </lineage>
</organism>
<dbReference type="Proteomes" id="UP000219993">
    <property type="component" value="Chromosome"/>
</dbReference>
<dbReference type="InterPro" id="IPR050109">
    <property type="entry name" value="HTH-type_TetR-like_transc_reg"/>
</dbReference>
<evidence type="ECO:0000256" key="4">
    <source>
        <dbReference type="PROSITE-ProRule" id="PRU00335"/>
    </source>
</evidence>
<feature type="domain" description="HTH tetR-type" evidence="6">
    <location>
        <begin position="33"/>
        <end position="93"/>
    </location>
</feature>
<evidence type="ECO:0000256" key="1">
    <source>
        <dbReference type="ARBA" id="ARBA00023015"/>
    </source>
</evidence>
<evidence type="ECO:0000313" key="7">
    <source>
        <dbReference type="EMBL" id="ATJ82740.1"/>
    </source>
</evidence>
<evidence type="ECO:0000256" key="5">
    <source>
        <dbReference type="SAM" id="MobiDB-lite"/>
    </source>
</evidence>
<dbReference type="AlphaFoldDB" id="A0A291P787"/>
<reference evidence="7 8" key="1">
    <citation type="journal article" date="2017" name="Sci. Rep.">
        <title>Revealing the Saline Adaptation Strategies of the Halophilic Bacterium Halomonas beimenensis through High-throughput Omics and Transposon Mutagenesis Approaches.</title>
        <authorList>
            <person name="Chen Y.H."/>
            <person name="Lin S.S."/>
            <person name="Shyu Y.T."/>
        </authorList>
    </citation>
    <scope>NUCLEOTIDE SEQUENCE [LARGE SCALE GENOMIC DNA]</scope>
    <source>
        <strain evidence="7 8">NTU-111</strain>
    </source>
</reference>
<sequence>METSHAAGGDSVLAAGRQEDEPGRRRTQEARRSATIAKLTDAAIEALVELGYAKASTNEICRRAGVSQGALFRHFASRGDFMAQVADEVLSRLVDNVESRYSRDEQPPGDPIERAVRFTREACHSRIAKAWYELVMASRTDEGLQDKMSAVFRQSRQWIREAVLEVFPDMSDAPQRLQALVDAVVMIFEMESITAHLDRDEAAAERRLAFAIRCYRQFLIDQEAGSTGKR</sequence>